<proteinExistence type="predicted"/>
<dbReference type="EMBL" id="CAUYUJ010017314">
    <property type="protein sequence ID" value="CAK0873738.1"/>
    <property type="molecule type" value="Genomic_DNA"/>
</dbReference>
<reference evidence="2" key="1">
    <citation type="submission" date="2023-10" db="EMBL/GenBank/DDBJ databases">
        <authorList>
            <person name="Chen Y."/>
            <person name="Shah S."/>
            <person name="Dougan E. K."/>
            <person name="Thang M."/>
            <person name="Chan C."/>
        </authorList>
    </citation>
    <scope>NUCLEOTIDE SEQUENCE [LARGE SCALE GENOMIC DNA]</scope>
</reference>
<keyword evidence="3" id="KW-1185">Reference proteome</keyword>
<accession>A0ABN9VN35</accession>
<evidence type="ECO:0000256" key="1">
    <source>
        <dbReference type="SAM" id="MobiDB-lite"/>
    </source>
</evidence>
<feature type="region of interest" description="Disordered" evidence="1">
    <location>
        <begin position="145"/>
        <end position="210"/>
    </location>
</feature>
<dbReference type="Proteomes" id="UP001189429">
    <property type="component" value="Unassembled WGS sequence"/>
</dbReference>
<comment type="caution">
    <text evidence="2">The sequence shown here is derived from an EMBL/GenBank/DDBJ whole genome shotgun (WGS) entry which is preliminary data.</text>
</comment>
<evidence type="ECO:0000313" key="3">
    <source>
        <dbReference type="Proteomes" id="UP001189429"/>
    </source>
</evidence>
<gene>
    <name evidence="2" type="ORF">PCOR1329_LOCUS58850</name>
</gene>
<feature type="compositionally biased region" description="Basic and acidic residues" evidence="1">
    <location>
        <begin position="164"/>
        <end position="175"/>
    </location>
</feature>
<protein>
    <submittedName>
        <fullName evidence="2">Uncharacterized protein</fullName>
    </submittedName>
</protein>
<evidence type="ECO:0000313" key="2">
    <source>
        <dbReference type="EMBL" id="CAK0873738.1"/>
    </source>
</evidence>
<sequence length="210" mass="22012">MERVDALGGAMASTARAAEVLSSGLERLAGIFHCTGAKLQEVLPDFLLSSELDEDAAGVAELLLAWREVGEVGVVFATRMLGLSADLRKAALQVDYERSQRLAEVARLRQSLADVSAAAAEREAELGAAARRGTWRLLGWLSRGPGTAARHRGGAGGGGEGGAAEDRRAPGDHRRLPGAHRPADGGRAPQGERGALQRRPGGSPARQARR</sequence>
<name>A0ABN9VN35_9DINO</name>
<organism evidence="2 3">
    <name type="scientific">Prorocentrum cordatum</name>
    <dbReference type="NCBI Taxonomy" id="2364126"/>
    <lineage>
        <taxon>Eukaryota</taxon>
        <taxon>Sar</taxon>
        <taxon>Alveolata</taxon>
        <taxon>Dinophyceae</taxon>
        <taxon>Prorocentrales</taxon>
        <taxon>Prorocentraceae</taxon>
        <taxon>Prorocentrum</taxon>
    </lineage>
</organism>